<dbReference type="AlphaFoldDB" id="A0AAV7IIZ6"/>
<comment type="caution">
    <text evidence="2">The sequence shown here is derived from an EMBL/GenBank/DDBJ whole genome shotgun (WGS) entry which is preliminary data.</text>
</comment>
<feature type="region of interest" description="Disordered" evidence="1">
    <location>
        <begin position="65"/>
        <end position="84"/>
    </location>
</feature>
<reference evidence="2 3" key="1">
    <citation type="journal article" date="2021" name="J. Hered.">
        <title>A chromosome-level genome assembly of the parasitoid wasp, Cotesia glomerata (Hymenoptera: Braconidae).</title>
        <authorList>
            <person name="Pinto B.J."/>
            <person name="Weis J.J."/>
            <person name="Gamble T."/>
            <person name="Ode P.J."/>
            <person name="Paul R."/>
            <person name="Zaspel J.M."/>
        </authorList>
    </citation>
    <scope>NUCLEOTIDE SEQUENCE [LARGE SCALE GENOMIC DNA]</scope>
    <source>
        <strain evidence="2">CgM1</strain>
    </source>
</reference>
<feature type="compositionally biased region" description="Basic and acidic residues" evidence="1">
    <location>
        <begin position="68"/>
        <end position="77"/>
    </location>
</feature>
<dbReference type="Proteomes" id="UP000826195">
    <property type="component" value="Unassembled WGS sequence"/>
</dbReference>
<sequence>MMWLHKGTDGLPQGTYQLPPPLSPTTNTTSAPFNVIYALCSEESLRNLDELLTIFIYQPKLKTQTKFSSERYDDKHEKRSRKRFSPTWRNKIPLMVLHASLALAKFTKFETDFAACLTQL</sequence>
<evidence type="ECO:0000313" key="3">
    <source>
        <dbReference type="Proteomes" id="UP000826195"/>
    </source>
</evidence>
<name>A0AAV7IIZ6_COTGL</name>
<evidence type="ECO:0000256" key="1">
    <source>
        <dbReference type="SAM" id="MobiDB-lite"/>
    </source>
</evidence>
<keyword evidence="3" id="KW-1185">Reference proteome</keyword>
<proteinExistence type="predicted"/>
<gene>
    <name evidence="2" type="ORF">KQX54_006461</name>
</gene>
<accession>A0AAV7IIZ6</accession>
<organism evidence="2 3">
    <name type="scientific">Cotesia glomerata</name>
    <name type="common">Lepidopteran parasitic wasp</name>
    <name type="synonym">Apanteles glomeratus</name>
    <dbReference type="NCBI Taxonomy" id="32391"/>
    <lineage>
        <taxon>Eukaryota</taxon>
        <taxon>Metazoa</taxon>
        <taxon>Ecdysozoa</taxon>
        <taxon>Arthropoda</taxon>
        <taxon>Hexapoda</taxon>
        <taxon>Insecta</taxon>
        <taxon>Pterygota</taxon>
        <taxon>Neoptera</taxon>
        <taxon>Endopterygota</taxon>
        <taxon>Hymenoptera</taxon>
        <taxon>Apocrita</taxon>
        <taxon>Ichneumonoidea</taxon>
        <taxon>Braconidae</taxon>
        <taxon>Microgastrinae</taxon>
        <taxon>Cotesia</taxon>
    </lineage>
</organism>
<evidence type="ECO:0000313" key="2">
    <source>
        <dbReference type="EMBL" id="KAH0552170.1"/>
    </source>
</evidence>
<dbReference type="EMBL" id="JAHXZJ010001492">
    <property type="protein sequence ID" value="KAH0552170.1"/>
    <property type="molecule type" value="Genomic_DNA"/>
</dbReference>
<protein>
    <submittedName>
        <fullName evidence="2">Uncharacterized protein</fullName>
    </submittedName>
</protein>